<reference evidence="7 9" key="1">
    <citation type="submission" date="2016-10" db="EMBL/GenBank/DDBJ databases">
        <authorList>
            <person name="Cai Z."/>
        </authorList>
    </citation>
    <scope>NUCLEOTIDE SEQUENCE [LARGE SCALE GENOMIC DNA]</scope>
    <source>
        <strain evidence="7 9">DSM 25227</strain>
    </source>
</reference>
<protein>
    <recommendedName>
        <fullName evidence="4">Methyltransferase</fullName>
        <ecNumber evidence="4">2.1.1.-</ecNumber>
    </recommendedName>
</protein>
<feature type="domain" description="DNA methylase N-4/N-6" evidence="5">
    <location>
        <begin position="51"/>
        <end position="129"/>
    </location>
</feature>
<evidence type="ECO:0000256" key="1">
    <source>
        <dbReference type="ARBA" id="ARBA00022603"/>
    </source>
</evidence>
<dbReference type="InterPro" id="IPR002941">
    <property type="entry name" value="DNA_methylase_N4/N6"/>
</dbReference>
<dbReference type="AlphaFoldDB" id="A0A2Y9C979"/>
<name>A0A2Y9C979_9RHOB</name>
<sequence length="161" mass="17777">MKVSSLAAEGFDIRAQIVWAKDRLVLSRGHYHWQHEPFWYAVRSTGHWSGDRKQSTLWQIPSRGQDAATVHGTQKPVGCMRRPMLNNSSRGQAVYEPFSGSGTTLIAAEITGRACLAMELDPAYVDVAVQRWQAFTGKEAVREGTTETFGAIAAKRLEAAA</sequence>
<dbReference type="InterPro" id="IPR001091">
    <property type="entry name" value="RM_Methyltransferase"/>
</dbReference>
<dbReference type="EC" id="2.1.1.-" evidence="4"/>
<evidence type="ECO:0000313" key="6">
    <source>
        <dbReference type="EMBL" id="PWJ10506.1"/>
    </source>
</evidence>
<evidence type="ECO:0000256" key="3">
    <source>
        <dbReference type="ARBA" id="ARBA00047942"/>
    </source>
</evidence>
<evidence type="ECO:0000313" key="9">
    <source>
        <dbReference type="Proteomes" id="UP000251571"/>
    </source>
</evidence>
<dbReference type="PRINTS" id="PR00508">
    <property type="entry name" value="S21N4MTFRASE"/>
</dbReference>
<dbReference type="Pfam" id="PF01555">
    <property type="entry name" value="N6_N4_Mtase"/>
    <property type="match status" value="1"/>
</dbReference>
<dbReference type="GO" id="GO:0008170">
    <property type="term" value="F:N-methyltransferase activity"/>
    <property type="evidence" value="ECO:0007669"/>
    <property type="project" value="InterPro"/>
</dbReference>
<dbReference type="InterPro" id="IPR029063">
    <property type="entry name" value="SAM-dependent_MTases_sf"/>
</dbReference>
<dbReference type="EMBL" id="QGDJ01000023">
    <property type="protein sequence ID" value="PWJ10506.1"/>
    <property type="molecule type" value="Genomic_DNA"/>
</dbReference>
<evidence type="ECO:0000256" key="4">
    <source>
        <dbReference type="RuleBase" id="RU362026"/>
    </source>
</evidence>
<dbReference type="Gene3D" id="3.40.50.150">
    <property type="entry name" value="Vaccinia Virus protein VP39"/>
    <property type="match status" value="1"/>
</dbReference>
<evidence type="ECO:0000313" key="7">
    <source>
        <dbReference type="EMBL" id="SSA51653.1"/>
    </source>
</evidence>
<comment type="similarity">
    <text evidence="4">Belongs to the N(4)/N(6)-methyltransferase family.</text>
</comment>
<keyword evidence="8" id="KW-1185">Reference proteome</keyword>
<gene>
    <name evidence="6" type="ORF">BCF38_12316</name>
    <name evidence="7" type="ORF">SAMN05421539_12316</name>
</gene>
<proteinExistence type="inferred from homology"/>
<comment type="catalytic activity">
    <reaction evidence="3">
        <text>a 2'-deoxyadenosine in DNA + S-adenosyl-L-methionine = an N(6)-methyl-2'-deoxyadenosine in DNA + S-adenosyl-L-homocysteine + H(+)</text>
        <dbReference type="Rhea" id="RHEA:15197"/>
        <dbReference type="Rhea" id="RHEA-COMP:12418"/>
        <dbReference type="Rhea" id="RHEA-COMP:12419"/>
        <dbReference type="ChEBI" id="CHEBI:15378"/>
        <dbReference type="ChEBI" id="CHEBI:57856"/>
        <dbReference type="ChEBI" id="CHEBI:59789"/>
        <dbReference type="ChEBI" id="CHEBI:90615"/>
        <dbReference type="ChEBI" id="CHEBI:90616"/>
        <dbReference type="EC" id="2.1.1.72"/>
    </reaction>
</comment>
<organism evidence="7 9">
    <name type="scientific">Jannaschia seohaensis</name>
    <dbReference type="NCBI Taxonomy" id="475081"/>
    <lineage>
        <taxon>Bacteria</taxon>
        <taxon>Pseudomonadati</taxon>
        <taxon>Pseudomonadota</taxon>
        <taxon>Alphaproteobacteria</taxon>
        <taxon>Rhodobacterales</taxon>
        <taxon>Roseobacteraceae</taxon>
        <taxon>Jannaschia</taxon>
    </lineage>
</organism>
<dbReference type="Proteomes" id="UP000245839">
    <property type="component" value="Unassembled WGS sequence"/>
</dbReference>
<dbReference type="OrthoDB" id="7806498at2"/>
<keyword evidence="2" id="KW-0808">Transferase</keyword>
<dbReference type="EMBL" id="UETC01000023">
    <property type="protein sequence ID" value="SSA51653.1"/>
    <property type="molecule type" value="Genomic_DNA"/>
</dbReference>
<dbReference type="GO" id="GO:0032259">
    <property type="term" value="P:methylation"/>
    <property type="evidence" value="ECO:0007669"/>
    <property type="project" value="UniProtKB-KW"/>
</dbReference>
<accession>A0A2Y9C979</accession>
<dbReference type="GO" id="GO:0003677">
    <property type="term" value="F:DNA binding"/>
    <property type="evidence" value="ECO:0007669"/>
    <property type="project" value="InterPro"/>
</dbReference>
<evidence type="ECO:0000256" key="2">
    <source>
        <dbReference type="ARBA" id="ARBA00022679"/>
    </source>
</evidence>
<dbReference type="Proteomes" id="UP000251571">
    <property type="component" value="Unassembled WGS sequence"/>
</dbReference>
<keyword evidence="1 7" id="KW-0489">Methyltransferase</keyword>
<dbReference type="SUPFAM" id="SSF53335">
    <property type="entry name" value="S-adenosyl-L-methionine-dependent methyltransferases"/>
    <property type="match status" value="1"/>
</dbReference>
<evidence type="ECO:0000313" key="8">
    <source>
        <dbReference type="Proteomes" id="UP000245839"/>
    </source>
</evidence>
<reference evidence="6 8" key="2">
    <citation type="submission" date="2018-03" db="EMBL/GenBank/DDBJ databases">
        <title>Genomic Encyclopedia of Archaeal and Bacterial Type Strains, Phase II (KMG-II): from individual species to whole genera.</title>
        <authorList>
            <person name="Goeker M."/>
        </authorList>
    </citation>
    <scope>NUCLEOTIDE SEQUENCE [LARGE SCALE GENOMIC DNA]</scope>
    <source>
        <strain evidence="6 8">DSM 25227</strain>
    </source>
</reference>
<evidence type="ECO:0000259" key="5">
    <source>
        <dbReference type="Pfam" id="PF01555"/>
    </source>
</evidence>
<dbReference type="GO" id="GO:0009007">
    <property type="term" value="F:site-specific DNA-methyltransferase (adenine-specific) activity"/>
    <property type="evidence" value="ECO:0007669"/>
    <property type="project" value="UniProtKB-EC"/>
</dbReference>